<feature type="compositionally biased region" description="Basic and acidic residues" evidence="1">
    <location>
        <begin position="202"/>
        <end position="216"/>
    </location>
</feature>
<evidence type="ECO:0000313" key="2">
    <source>
        <dbReference type="EMBL" id="KAG0254550.1"/>
    </source>
</evidence>
<gene>
    <name evidence="2" type="ORF">BG011_005672</name>
</gene>
<evidence type="ECO:0000313" key="3">
    <source>
        <dbReference type="Proteomes" id="UP000726737"/>
    </source>
</evidence>
<accession>A0A9P6PXG3</accession>
<dbReference type="Proteomes" id="UP000726737">
    <property type="component" value="Unassembled WGS sequence"/>
</dbReference>
<evidence type="ECO:0000256" key="1">
    <source>
        <dbReference type="SAM" id="MobiDB-lite"/>
    </source>
</evidence>
<feature type="region of interest" description="Disordered" evidence="1">
    <location>
        <begin position="187"/>
        <end position="216"/>
    </location>
</feature>
<reference evidence="2" key="1">
    <citation type="journal article" date="2020" name="Fungal Divers.">
        <title>Resolving the Mortierellaceae phylogeny through synthesis of multi-gene phylogenetics and phylogenomics.</title>
        <authorList>
            <person name="Vandepol N."/>
            <person name="Liber J."/>
            <person name="Desiro A."/>
            <person name="Na H."/>
            <person name="Kennedy M."/>
            <person name="Barry K."/>
            <person name="Grigoriev I.V."/>
            <person name="Miller A.N."/>
            <person name="O'Donnell K."/>
            <person name="Stajich J.E."/>
            <person name="Bonito G."/>
        </authorList>
    </citation>
    <scope>NUCLEOTIDE SEQUENCE</scope>
    <source>
        <strain evidence="2">KOD948</strain>
    </source>
</reference>
<proteinExistence type="predicted"/>
<feature type="non-terminal residue" evidence="2">
    <location>
        <position position="230"/>
    </location>
</feature>
<comment type="caution">
    <text evidence="2">The sequence shown here is derived from an EMBL/GenBank/DDBJ whole genome shotgun (WGS) entry which is preliminary data.</text>
</comment>
<organism evidence="2 3">
    <name type="scientific">Mortierella polycephala</name>
    <dbReference type="NCBI Taxonomy" id="41804"/>
    <lineage>
        <taxon>Eukaryota</taxon>
        <taxon>Fungi</taxon>
        <taxon>Fungi incertae sedis</taxon>
        <taxon>Mucoromycota</taxon>
        <taxon>Mortierellomycotina</taxon>
        <taxon>Mortierellomycetes</taxon>
        <taxon>Mortierellales</taxon>
        <taxon>Mortierellaceae</taxon>
        <taxon>Mortierella</taxon>
    </lineage>
</organism>
<keyword evidence="3" id="KW-1185">Reference proteome</keyword>
<dbReference type="AlphaFoldDB" id="A0A9P6PXG3"/>
<protein>
    <submittedName>
        <fullName evidence="2">Uncharacterized protein</fullName>
    </submittedName>
</protein>
<name>A0A9P6PXG3_9FUNG</name>
<feature type="region of interest" description="Disordered" evidence="1">
    <location>
        <begin position="1"/>
        <end position="23"/>
    </location>
</feature>
<sequence length="230" mass="24947">MTRRHRSNLSQSQSPSPFSFGHTQTTARVTPAAVTTTSGNHSAFAAGTGFNIAGTDPFRDTVFSVGTTTSARGMHDISEAPAASLFSPIPANVFTRFPPSQTTGPATTAASTITGTATGVGASTNIYNSRDILKRTALIMEYNKSIQFRLKWYANILTKEKSVSQAFRTSNDEYDFDCRITTFDDHRPSKRRAAQEVGVGHNSDHPEPRSRVPDRHADNALSQGIDAEHL</sequence>
<feature type="compositionally biased region" description="Low complexity" evidence="1">
    <location>
        <begin position="10"/>
        <end position="23"/>
    </location>
</feature>
<dbReference type="EMBL" id="JAAAJA010000397">
    <property type="protein sequence ID" value="KAG0254550.1"/>
    <property type="molecule type" value="Genomic_DNA"/>
</dbReference>